<dbReference type="EMBL" id="JBHSYS010000001">
    <property type="protein sequence ID" value="MFC6956022.1"/>
    <property type="molecule type" value="Genomic_DNA"/>
</dbReference>
<evidence type="ECO:0000313" key="3">
    <source>
        <dbReference type="Proteomes" id="UP001596470"/>
    </source>
</evidence>
<evidence type="ECO:0008006" key="4">
    <source>
        <dbReference type="Google" id="ProtNLM"/>
    </source>
</evidence>
<reference evidence="3" key="1">
    <citation type="journal article" date="2019" name="Int. J. Syst. Evol. Microbiol.">
        <title>The Global Catalogue of Microorganisms (GCM) 10K type strain sequencing project: providing services to taxonomists for standard genome sequencing and annotation.</title>
        <authorList>
            <consortium name="The Broad Institute Genomics Platform"/>
            <consortium name="The Broad Institute Genome Sequencing Center for Infectious Disease"/>
            <person name="Wu L."/>
            <person name="Ma J."/>
        </authorList>
    </citation>
    <scope>NUCLEOTIDE SEQUENCE [LARGE SCALE GENOMIC DNA]</scope>
    <source>
        <strain evidence="3">KACC 12634</strain>
    </source>
</reference>
<keyword evidence="3" id="KW-1185">Reference proteome</keyword>
<dbReference type="RefSeq" id="WP_382353262.1">
    <property type="nucleotide sequence ID" value="NZ_JBHMBP010000004.1"/>
</dbReference>
<dbReference type="Proteomes" id="UP001596470">
    <property type="component" value="Unassembled WGS sequence"/>
</dbReference>
<gene>
    <name evidence="2" type="ORF">ACFQS3_02305</name>
</gene>
<protein>
    <recommendedName>
        <fullName evidence="4">Lipoprotein</fullName>
    </recommendedName>
</protein>
<organism evidence="2 3">
    <name type="scientific">Glycomyces mayteni</name>
    <dbReference type="NCBI Taxonomy" id="543887"/>
    <lineage>
        <taxon>Bacteria</taxon>
        <taxon>Bacillati</taxon>
        <taxon>Actinomycetota</taxon>
        <taxon>Actinomycetes</taxon>
        <taxon>Glycomycetales</taxon>
        <taxon>Glycomycetaceae</taxon>
        <taxon>Glycomyces</taxon>
    </lineage>
</organism>
<evidence type="ECO:0000313" key="2">
    <source>
        <dbReference type="EMBL" id="MFC6956022.1"/>
    </source>
</evidence>
<proteinExistence type="predicted"/>
<feature type="chain" id="PRO_5047107989" description="Lipoprotein" evidence="1">
    <location>
        <begin position="27"/>
        <end position="290"/>
    </location>
</feature>
<name>A0ABW2D170_9ACTN</name>
<dbReference type="Gene3D" id="2.50.20.20">
    <property type="match status" value="1"/>
</dbReference>
<sequence>MHSRTKMRLVGALAVPALGFGLVACGDGQNDTAGGSGDTDGDNAAALTPQEAVAAAFSGLDNDSYKMESTMTVDGAEFVTMTTTVEGDNAAASGDILMSAMAEASGEEIDPSMASLFGDMHTETIVIGDTAYLQFSGGMFDGMAEEYGDDAWFTMDITEGEMGEVYSQFGGMDLASQTETILGSLEDVEETGDNTFTGTLAADSEAMAAFTEGASATDTAAIESIEVTVALDDDGLLKSMSMTLPETEGMTMEMTSEVVEVGGTYDIAAPATENLVPFEEFAGGFMGGGF</sequence>
<accession>A0ABW2D170</accession>
<evidence type="ECO:0000256" key="1">
    <source>
        <dbReference type="SAM" id="SignalP"/>
    </source>
</evidence>
<keyword evidence="1" id="KW-0732">Signal</keyword>
<feature type="signal peptide" evidence="1">
    <location>
        <begin position="1"/>
        <end position="26"/>
    </location>
</feature>
<dbReference type="PROSITE" id="PS51257">
    <property type="entry name" value="PROKAR_LIPOPROTEIN"/>
    <property type="match status" value="1"/>
</dbReference>
<comment type="caution">
    <text evidence="2">The sequence shown here is derived from an EMBL/GenBank/DDBJ whole genome shotgun (WGS) entry which is preliminary data.</text>
</comment>